<keyword evidence="8" id="KW-0808">Transferase</keyword>
<evidence type="ECO:0000256" key="3">
    <source>
        <dbReference type="ARBA" id="ARBA00004496"/>
    </source>
</evidence>
<comment type="catalytic activity">
    <reaction evidence="1">
        <text>ATP + protein L-histidine = ADP + protein N-phospho-L-histidine.</text>
        <dbReference type="EC" id="2.7.13.3"/>
    </reaction>
</comment>
<evidence type="ECO:0000256" key="11">
    <source>
        <dbReference type="ARBA" id="ARBA00023004"/>
    </source>
</evidence>
<keyword evidence="11" id="KW-0408">Iron</keyword>
<dbReference type="EC" id="2.7.13.3" evidence="4"/>
<dbReference type="InterPro" id="IPR017205">
    <property type="entry name" value="Sig_transdc_His_kinase_ChrS"/>
</dbReference>
<keyword evidence="17" id="KW-0472">Membrane</keyword>
<comment type="caution">
    <text evidence="19">The sequence shown here is derived from an EMBL/GenBank/DDBJ whole genome shotgun (WGS) entry which is preliminary data.</text>
</comment>
<evidence type="ECO:0000256" key="15">
    <source>
        <dbReference type="ARBA" id="ARBA00030800"/>
    </source>
</evidence>
<keyword evidence="20" id="KW-1185">Reference proteome</keyword>
<keyword evidence="6" id="KW-0004">4Fe-4S</keyword>
<dbReference type="InterPro" id="IPR003594">
    <property type="entry name" value="HATPase_dom"/>
</dbReference>
<evidence type="ECO:0000256" key="16">
    <source>
        <dbReference type="SAM" id="MobiDB-lite"/>
    </source>
</evidence>
<evidence type="ECO:0000256" key="17">
    <source>
        <dbReference type="SAM" id="Phobius"/>
    </source>
</evidence>
<comment type="function">
    <text evidence="14">Member of the two-component regulatory system NreB/NreC involved in the control of dissimilatory nitrate/nitrite reduction in response to oxygen. NreB functions as a direct oxygen sensor histidine kinase which is autophosphorylated, in the absence of oxygen, probably at the conserved histidine residue, and transfers its phosphate group probably to a conserved aspartate residue of NreC. NreB/NreC activates the expression of the nitrate (narGHJI) and nitrite (nir) reductase operons, as well as the putative nitrate transporter gene narT.</text>
</comment>
<dbReference type="EMBL" id="WJIF01000005">
    <property type="protein sequence ID" value="MRG60309.1"/>
    <property type="molecule type" value="Genomic_DNA"/>
</dbReference>
<dbReference type="PANTHER" id="PTHR24421:SF62">
    <property type="entry name" value="SENSORY TRANSDUCTION HISTIDINE KINASE"/>
    <property type="match status" value="1"/>
</dbReference>
<evidence type="ECO:0000256" key="13">
    <source>
        <dbReference type="ARBA" id="ARBA00023014"/>
    </source>
</evidence>
<name>A0A6I2F6R7_9MICO</name>
<dbReference type="InterPro" id="IPR005467">
    <property type="entry name" value="His_kinase_dom"/>
</dbReference>
<evidence type="ECO:0000256" key="5">
    <source>
        <dbReference type="ARBA" id="ARBA00017322"/>
    </source>
</evidence>
<dbReference type="GO" id="GO:0000155">
    <property type="term" value="F:phosphorelay sensor kinase activity"/>
    <property type="evidence" value="ECO:0007669"/>
    <property type="project" value="InterPro"/>
</dbReference>
<evidence type="ECO:0000256" key="2">
    <source>
        <dbReference type="ARBA" id="ARBA00001966"/>
    </source>
</evidence>
<feature type="domain" description="Histidine kinase" evidence="18">
    <location>
        <begin position="313"/>
        <end position="408"/>
    </location>
</feature>
<dbReference type="InterPro" id="IPR036890">
    <property type="entry name" value="HATPase_C_sf"/>
</dbReference>
<accession>A0A6I2F6R7</accession>
<reference evidence="19 20" key="1">
    <citation type="submission" date="2019-10" db="EMBL/GenBank/DDBJ databases">
        <authorList>
            <person name="Nie G."/>
            <person name="Ming H."/>
            <person name="Yi B."/>
        </authorList>
    </citation>
    <scope>NUCLEOTIDE SEQUENCE [LARGE SCALE GENOMIC DNA]</scope>
    <source>
        <strain evidence="19 20">CFH 90414</strain>
    </source>
</reference>
<dbReference type="PRINTS" id="PR00344">
    <property type="entry name" value="BCTRLSENSOR"/>
</dbReference>
<evidence type="ECO:0000313" key="20">
    <source>
        <dbReference type="Proteomes" id="UP000431080"/>
    </source>
</evidence>
<organism evidence="19 20">
    <name type="scientific">Agromyces agglutinans</name>
    <dbReference type="NCBI Taxonomy" id="2662258"/>
    <lineage>
        <taxon>Bacteria</taxon>
        <taxon>Bacillati</taxon>
        <taxon>Actinomycetota</taxon>
        <taxon>Actinomycetes</taxon>
        <taxon>Micrococcales</taxon>
        <taxon>Microbacteriaceae</taxon>
        <taxon>Agromyces</taxon>
    </lineage>
</organism>
<dbReference type="GO" id="GO:0005737">
    <property type="term" value="C:cytoplasm"/>
    <property type="evidence" value="ECO:0007669"/>
    <property type="project" value="UniProtKB-SubCell"/>
</dbReference>
<feature type="transmembrane region" description="Helical" evidence="17">
    <location>
        <begin position="18"/>
        <end position="36"/>
    </location>
</feature>
<keyword evidence="7" id="KW-0963">Cytoplasm</keyword>
<comment type="cofactor">
    <cofactor evidence="2">
        <name>[4Fe-4S] cluster</name>
        <dbReference type="ChEBI" id="CHEBI:49883"/>
    </cofactor>
</comment>
<evidence type="ECO:0000256" key="1">
    <source>
        <dbReference type="ARBA" id="ARBA00000085"/>
    </source>
</evidence>
<evidence type="ECO:0000256" key="4">
    <source>
        <dbReference type="ARBA" id="ARBA00012438"/>
    </source>
</evidence>
<feature type="region of interest" description="Disordered" evidence="16">
    <location>
        <begin position="391"/>
        <end position="414"/>
    </location>
</feature>
<protein>
    <recommendedName>
        <fullName evidence="5">Oxygen sensor histidine kinase NreB</fullName>
        <ecNumber evidence="4">2.7.13.3</ecNumber>
    </recommendedName>
    <alternativeName>
        <fullName evidence="15">Nitrogen regulation protein B</fullName>
    </alternativeName>
</protein>
<dbReference type="GO" id="GO:0046983">
    <property type="term" value="F:protein dimerization activity"/>
    <property type="evidence" value="ECO:0007669"/>
    <property type="project" value="InterPro"/>
</dbReference>
<dbReference type="Pfam" id="PF02518">
    <property type="entry name" value="HATPase_c"/>
    <property type="match status" value="1"/>
</dbReference>
<dbReference type="Gene3D" id="1.20.5.1930">
    <property type="match status" value="1"/>
</dbReference>
<dbReference type="GO" id="GO:0051539">
    <property type="term" value="F:4 iron, 4 sulfur cluster binding"/>
    <property type="evidence" value="ECO:0007669"/>
    <property type="project" value="UniProtKB-KW"/>
</dbReference>
<dbReference type="InterPro" id="IPR004358">
    <property type="entry name" value="Sig_transdc_His_kin-like_C"/>
</dbReference>
<dbReference type="CDD" id="cd16917">
    <property type="entry name" value="HATPase_UhpB-NarQ-NarX-like"/>
    <property type="match status" value="1"/>
</dbReference>
<proteinExistence type="predicted"/>
<evidence type="ECO:0000256" key="7">
    <source>
        <dbReference type="ARBA" id="ARBA00022490"/>
    </source>
</evidence>
<dbReference type="InterPro" id="IPR011712">
    <property type="entry name" value="Sig_transdc_His_kin_sub3_dim/P"/>
</dbReference>
<evidence type="ECO:0000256" key="8">
    <source>
        <dbReference type="ARBA" id="ARBA00022679"/>
    </source>
</evidence>
<dbReference type="PIRSF" id="PIRSF037434">
    <property type="entry name" value="STHK_ChrS"/>
    <property type="match status" value="1"/>
</dbReference>
<feature type="transmembrane region" description="Helical" evidence="17">
    <location>
        <begin position="42"/>
        <end position="62"/>
    </location>
</feature>
<comment type="subcellular location">
    <subcellularLocation>
        <location evidence="3">Cytoplasm</location>
    </subcellularLocation>
</comment>
<gene>
    <name evidence="19" type="ORF">GE115_10590</name>
</gene>
<dbReference type="PANTHER" id="PTHR24421">
    <property type="entry name" value="NITRATE/NITRITE SENSOR PROTEIN NARX-RELATED"/>
    <property type="match status" value="1"/>
</dbReference>
<feature type="transmembrane region" description="Helical" evidence="17">
    <location>
        <begin position="137"/>
        <end position="158"/>
    </location>
</feature>
<dbReference type="GO" id="GO:0046872">
    <property type="term" value="F:metal ion binding"/>
    <property type="evidence" value="ECO:0007669"/>
    <property type="project" value="UniProtKB-KW"/>
</dbReference>
<evidence type="ECO:0000256" key="9">
    <source>
        <dbReference type="ARBA" id="ARBA00022723"/>
    </source>
</evidence>
<dbReference type="Gene3D" id="3.30.565.10">
    <property type="entry name" value="Histidine kinase-like ATPase, C-terminal domain"/>
    <property type="match status" value="1"/>
</dbReference>
<dbReference type="Proteomes" id="UP000431080">
    <property type="component" value="Unassembled WGS sequence"/>
</dbReference>
<dbReference type="SMART" id="SM00387">
    <property type="entry name" value="HATPase_c"/>
    <property type="match status" value="1"/>
</dbReference>
<evidence type="ECO:0000259" key="18">
    <source>
        <dbReference type="PROSITE" id="PS50109"/>
    </source>
</evidence>
<evidence type="ECO:0000313" key="19">
    <source>
        <dbReference type="EMBL" id="MRG60309.1"/>
    </source>
</evidence>
<dbReference type="InterPro" id="IPR050482">
    <property type="entry name" value="Sensor_HK_TwoCompSys"/>
</dbReference>
<keyword evidence="17" id="KW-1133">Transmembrane helix</keyword>
<sequence>MEASGSSLERREQQLERLLALVPYVLLGCSTLLALLTGQQPWPERLVTVGIAALAAVWMWAMSARRTPGSVYVVGLIVLIGVLSARDPWFASFFGFTGYIHSWRYLPGIWRFVGVAATATISITAFMGGLPEPRPDAIVTYVLFIVAMVALVGVFSFLGDVTLERSTERTRMVARLEETIRENEGLHAQLLVQAREAGVTDERQRLAREIHDTLAQGFTGIVTQLQAAVRADEAGDAELRRRHVDHAARLARDGLAEARRSVQAIGPTQLESAHLPEAIATVAAEWSELTGVPVEVVTTGTAEPMHPETEVTLLRIAQEALANVAKHANATRVGLTLSYMDDVVTLDVRDDGVGFDAAGAADVAGGSPGGGFGLTSMRQRATRLGGTFEVESEPGGGTAIAAGVPAVRRKEPSA</sequence>
<dbReference type="SUPFAM" id="SSF55874">
    <property type="entry name" value="ATPase domain of HSP90 chaperone/DNA topoisomerase II/histidine kinase"/>
    <property type="match status" value="1"/>
</dbReference>
<keyword evidence="17" id="KW-0812">Transmembrane</keyword>
<feature type="transmembrane region" description="Helical" evidence="17">
    <location>
        <begin position="109"/>
        <end position="130"/>
    </location>
</feature>
<keyword evidence="10 19" id="KW-0418">Kinase</keyword>
<feature type="transmembrane region" description="Helical" evidence="17">
    <location>
        <begin position="69"/>
        <end position="89"/>
    </location>
</feature>
<evidence type="ECO:0000256" key="14">
    <source>
        <dbReference type="ARBA" id="ARBA00024827"/>
    </source>
</evidence>
<keyword evidence="13" id="KW-0411">Iron-sulfur</keyword>
<evidence type="ECO:0000256" key="10">
    <source>
        <dbReference type="ARBA" id="ARBA00022777"/>
    </source>
</evidence>
<dbReference type="GO" id="GO:0016020">
    <property type="term" value="C:membrane"/>
    <property type="evidence" value="ECO:0007669"/>
    <property type="project" value="InterPro"/>
</dbReference>
<evidence type="ECO:0000256" key="6">
    <source>
        <dbReference type="ARBA" id="ARBA00022485"/>
    </source>
</evidence>
<dbReference type="Pfam" id="PF07730">
    <property type="entry name" value="HisKA_3"/>
    <property type="match status" value="1"/>
</dbReference>
<evidence type="ECO:0000256" key="12">
    <source>
        <dbReference type="ARBA" id="ARBA00023012"/>
    </source>
</evidence>
<dbReference type="PROSITE" id="PS50109">
    <property type="entry name" value="HIS_KIN"/>
    <property type="match status" value="1"/>
</dbReference>
<keyword evidence="12" id="KW-0902">Two-component regulatory system</keyword>
<dbReference type="AlphaFoldDB" id="A0A6I2F6R7"/>
<keyword evidence="9" id="KW-0479">Metal-binding</keyword>